<keyword evidence="1" id="KW-0472">Membrane</keyword>
<keyword evidence="1" id="KW-0812">Transmembrane</keyword>
<dbReference type="EMBL" id="BNAW01000008">
    <property type="protein sequence ID" value="GHG07942.1"/>
    <property type="molecule type" value="Genomic_DNA"/>
</dbReference>
<evidence type="ECO:0000256" key="1">
    <source>
        <dbReference type="SAM" id="Phobius"/>
    </source>
</evidence>
<organism evidence="2 3">
    <name type="scientific">Amycolatopsis bullii</name>
    <dbReference type="NCBI Taxonomy" id="941987"/>
    <lineage>
        <taxon>Bacteria</taxon>
        <taxon>Bacillati</taxon>
        <taxon>Actinomycetota</taxon>
        <taxon>Actinomycetes</taxon>
        <taxon>Pseudonocardiales</taxon>
        <taxon>Pseudonocardiaceae</taxon>
        <taxon>Amycolatopsis</taxon>
    </lineage>
</organism>
<gene>
    <name evidence="2" type="ORF">GCM10017567_25530</name>
</gene>
<name>A0ABQ3K8A2_9PSEU</name>
<feature type="transmembrane region" description="Helical" evidence="1">
    <location>
        <begin position="12"/>
        <end position="31"/>
    </location>
</feature>
<dbReference type="Proteomes" id="UP000649955">
    <property type="component" value="Unassembled WGS sequence"/>
</dbReference>
<keyword evidence="3" id="KW-1185">Reference proteome</keyword>
<evidence type="ECO:0000313" key="3">
    <source>
        <dbReference type="Proteomes" id="UP000649955"/>
    </source>
</evidence>
<feature type="transmembrane region" description="Helical" evidence="1">
    <location>
        <begin position="37"/>
        <end position="60"/>
    </location>
</feature>
<keyword evidence="1" id="KW-1133">Transmembrane helix</keyword>
<reference evidence="3" key="1">
    <citation type="journal article" date="2019" name="Int. J. Syst. Evol. Microbiol.">
        <title>The Global Catalogue of Microorganisms (GCM) 10K type strain sequencing project: providing services to taxonomists for standard genome sequencing and annotation.</title>
        <authorList>
            <consortium name="The Broad Institute Genomics Platform"/>
            <consortium name="The Broad Institute Genome Sequencing Center for Infectious Disease"/>
            <person name="Wu L."/>
            <person name="Ma J."/>
        </authorList>
    </citation>
    <scope>NUCLEOTIDE SEQUENCE [LARGE SCALE GENOMIC DNA]</scope>
    <source>
        <strain evidence="3">CGMCC 4.7680</strain>
    </source>
</reference>
<accession>A0ABQ3K8A2</accession>
<proteinExistence type="predicted"/>
<dbReference type="RefSeq" id="WP_191309606.1">
    <property type="nucleotide sequence ID" value="NZ_BNAW01000008.1"/>
</dbReference>
<comment type="caution">
    <text evidence="2">The sequence shown here is derived from an EMBL/GenBank/DDBJ whole genome shotgun (WGS) entry which is preliminary data.</text>
</comment>
<evidence type="ECO:0000313" key="2">
    <source>
        <dbReference type="EMBL" id="GHG07942.1"/>
    </source>
</evidence>
<protein>
    <submittedName>
        <fullName evidence="2">Uncharacterized protein</fullName>
    </submittedName>
</protein>
<sequence length="70" mass="7901">MKEKKTGSLTYFLVATPVLLVVLVLGFRFLFGEPFGQAILEGIIATVVVVMVVVTSNFWSSRKRRRQRAK</sequence>